<dbReference type="GO" id="GO:0019288">
    <property type="term" value="P:isopentenyl diphosphate biosynthetic process, methylerythritol 4-phosphate pathway"/>
    <property type="evidence" value="ECO:0007669"/>
    <property type="project" value="TreeGrafter"/>
</dbReference>
<dbReference type="InterPro" id="IPR029061">
    <property type="entry name" value="THDP-binding"/>
</dbReference>
<evidence type="ECO:0000313" key="7">
    <source>
        <dbReference type="Proteomes" id="UP000053923"/>
    </source>
</evidence>
<proteinExistence type="predicted"/>
<comment type="subunit">
    <text evidence="2">Homodimer.</text>
</comment>
<dbReference type="GO" id="GO:0005829">
    <property type="term" value="C:cytosol"/>
    <property type="evidence" value="ECO:0007669"/>
    <property type="project" value="TreeGrafter"/>
</dbReference>
<keyword evidence="7" id="KW-1185">Reference proteome</keyword>
<gene>
    <name evidence="6" type="ORF">ADL12_37635</name>
</gene>
<keyword evidence="4" id="KW-0460">Magnesium</keyword>
<reference evidence="7" key="1">
    <citation type="submission" date="2015-10" db="EMBL/GenBank/DDBJ databases">
        <authorList>
            <person name="Ju K.-S."/>
            <person name="Doroghazi J.R."/>
            <person name="Metcalf W.W."/>
        </authorList>
    </citation>
    <scope>NUCLEOTIDE SEQUENCE [LARGE SCALE GENOMIC DNA]</scope>
    <source>
        <strain evidence="7">NRRL 3151</strain>
    </source>
</reference>
<dbReference type="PANTHER" id="PTHR43322:SF5">
    <property type="entry name" value="1-DEOXY-D-XYLULOSE-5-PHOSPHATE SYNTHASE, CHLOROPLASTIC"/>
    <property type="match status" value="1"/>
</dbReference>
<evidence type="ECO:0000256" key="3">
    <source>
        <dbReference type="ARBA" id="ARBA00022679"/>
    </source>
</evidence>
<evidence type="ECO:0000256" key="5">
    <source>
        <dbReference type="ARBA" id="ARBA00023052"/>
    </source>
</evidence>
<dbReference type="PANTHER" id="PTHR43322">
    <property type="entry name" value="1-D-DEOXYXYLULOSE 5-PHOSPHATE SYNTHASE-RELATED"/>
    <property type="match status" value="1"/>
</dbReference>
<protein>
    <submittedName>
        <fullName evidence="6">Uncharacterized protein</fullName>
    </submittedName>
</protein>
<evidence type="ECO:0000256" key="2">
    <source>
        <dbReference type="ARBA" id="ARBA00011738"/>
    </source>
</evidence>
<sequence length="113" mass="12130">MVTVKGKGYGLAEADEADRLHAVSCPTPPERLPRQRPAKPSWTSVFSRALLELGEADEALVVITAAMGGPTGWKPFAEKFPDRLCEHGVVYAVSLETARVSLLSVRGVTPRTG</sequence>
<dbReference type="RefSeq" id="WP_159053402.1">
    <property type="nucleotide sequence ID" value="NZ_LLZG01000377.1"/>
</dbReference>
<evidence type="ECO:0000256" key="1">
    <source>
        <dbReference type="ARBA" id="ARBA00001946"/>
    </source>
</evidence>
<evidence type="ECO:0000313" key="6">
    <source>
        <dbReference type="EMBL" id="KUL24336.1"/>
    </source>
</evidence>
<keyword evidence="5" id="KW-0786">Thiamine pyrophosphate</keyword>
<dbReference type="GO" id="GO:0008661">
    <property type="term" value="F:1-deoxy-D-xylulose-5-phosphate synthase activity"/>
    <property type="evidence" value="ECO:0007669"/>
    <property type="project" value="InterPro"/>
</dbReference>
<dbReference type="GO" id="GO:0016114">
    <property type="term" value="P:terpenoid biosynthetic process"/>
    <property type="evidence" value="ECO:0007669"/>
    <property type="project" value="InterPro"/>
</dbReference>
<dbReference type="Gene3D" id="3.40.50.970">
    <property type="match status" value="1"/>
</dbReference>
<name>A0A101JCN1_9ACTN</name>
<organism evidence="6 7">
    <name type="scientific">Streptomyces regalis</name>
    <dbReference type="NCBI Taxonomy" id="68262"/>
    <lineage>
        <taxon>Bacteria</taxon>
        <taxon>Bacillati</taxon>
        <taxon>Actinomycetota</taxon>
        <taxon>Actinomycetes</taxon>
        <taxon>Kitasatosporales</taxon>
        <taxon>Streptomycetaceae</taxon>
        <taxon>Streptomyces</taxon>
    </lineage>
</organism>
<comment type="cofactor">
    <cofactor evidence="1">
        <name>Mg(2+)</name>
        <dbReference type="ChEBI" id="CHEBI:18420"/>
    </cofactor>
</comment>
<evidence type="ECO:0000256" key="4">
    <source>
        <dbReference type="ARBA" id="ARBA00022842"/>
    </source>
</evidence>
<keyword evidence="3" id="KW-0808">Transferase</keyword>
<dbReference type="GO" id="GO:0000287">
    <property type="term" value="F:magnesium ion binding"/>
    <property type="evidence" value="ECO:0007669"/>
    <property type="project" value="UniProtKB-ARBA"/>
</dbReference>
<dbReference type="EMBL" id="LLZG01000377">
    <property type="protein sequence ID" value="KUL24336.1"/>
    <property type="molecule type" value="Genomic_DNA"/>
</dbReference>
<dbReference type="Proteomes" id="UP000053923">
    <property type="component" value="Unassembled WGS sequence"/>
</dbReference>
<dbReference type="AlphaFoldDB" id="A0A101JCN1"/>
<accession>A0A101JCN1</accession>
<comment type="caution">
    <text evidence="6">The sequence shown here is derived from an EMBL/GenBank/DDBJ whole genome shotgun (WGS) entry which is preliminary data.</text>
</comment>
<dbReference type="SUPFAM" id="SSF52518">
    <property type="entry name" value="Thiamin diphosphate-binding fold (THDP-binding)"/>
    <property type="match status" value="1"/>
</dbReference>
<dbReference type="InterPro" id="IPR005477">
    <property type="entry name" value="Dxylulose-5-P_synthase"/>
</dbReference>